<evidence type="ECO:0000313" key="2">
    <source>
        <dbReference type="Proteomes" id="UP000270094"/>
    </source>
</evidence>
<sequence>MVWIAARTPACISPVGITGFDTGVDERKRWCGMRVPSSCSNVVSGALVEKVPAVLVLLPKVLIAVSSKILLQRFCNWYWLPSLEM</sequence>
<reference evidence="1 2" key="1">
    <citation type="submission" date="2018-11" db="EMBL/GenBank/DDBJ databases">
        <authorList>
            <consortium name="Pathogen Informatics"/>
        </authorList>
    </citation>
    <scope>NUCLEOTIDE SEQUENCE [LARGE SCALE GENOMIC DNA]</scope>
</reference>
<protein>
    <submittedName>
        <fullName evidence="1">Uncharacterized protein</fullName>
    </submittedName>
</protein>
<dbReference type="AlphaFoldDB" id="A0A3P7KZU6"/>
<organism evidence="1 2">
    <name type="scientific">Strongylus vulgaris</name>
    <name type="common">Blood worm</name>
    <dbReference type="NCBI Taxonomy" id="40348"/>
    <lineage>
        <taxon>Eukaryota</taxon>
        <taxon>Metazoa</taxon>
        <taxon>Ecdysozoa</taxon>
        <taxon>Nematoda</taxon>
        <taxon>Chromadorea</taxon>
        <taxon>Rhabditida</taxon>
        <taxon>Rhabditina</taxon>
        <taxon>Rhabditomorpha</taxon>
        <taxon>Strongyloidea</taxon>
        <taxon>Strongylidae</taxon>
        <taxon>Strongylus</taxon>
    </lineage>
</organism>
<accession>A0A3P7KZU6</accession>
<gene>
    <name evidence="1" type="ORF">SVUK_LOCUS7626</name>
</gene>
<evidence type="ECO:0000313" key="1">
    <source>
        <dbReference type="EMBL" id="VDM72628.1"/>
    </source>
</evidence>
<proteinExistence type="predicted"/>
<keyword evidence="2" id="KW-1185">Reference proteome</keyword>
<name>A0A3P7KZU6_STRVU</name>
<dbReference type="EMBL" id="UYYB01026339">
    <property type="protein sequence ID" value="VDM72628.1"/>
    <property type="molecule type" value="Genomic_DNA"/>
</dbReference>
<dbReference type="Proteomes" id="UP000270094">
    <property type="component" value="Unassembled WGS sequence"/>
</dbReference>